<evidence type="ECO:0000259" key="2">
    <source>
        <dbReference type="Pfam" id="PF19327"/>
    </source>
</evidence>
<keyword evidence="3" id="KW-0808">Transferase</keyword>
<dbReference type="Gene3D" id="3.30.428.70">
    <property type="match status" value="1"/>
</dbReference>
<dbReference type="InterPro" id="IPR045759">
    <property type="entry name" value="Ap4A_phos1/2_N"/>
</dbReference>
<reference evidence="3 4" key="1">
    <citation type="submission" date="2021-08" db="EMBL/GenBank/DDBJ databases">
        <title>Draft Genome Sequence of Phanerochaete sordida strain YK-624.</title>
        <authorList>
            <person name="Mori T."/>
            <person name="Dohra H."/>
            <person name="Suzuki T."/>
            <person name="Kawagishi H."/>
            <person name="Hirai H."/>
        </authorList>
    </citation>
    <scope>NUCLEOTIDE SEQUENCE [LARGE SCALE GENOMIC DNA]</scope>
    <source>
        <strain evidence="3 4">YK-624</strain>
    </source>
</reference>
<feature type="domain" description="ATP adenylyltransferase C-terminal" evidence="1">
    <location>
        <begin position="314"/>
        <end position="437"/>
    </location>
</feature>
<dbReference type="GO" id="GO:0009117">
    <property type="term" value="P:nucleotide metabolic process"/>
    <property type="evidence" value="ECO:0007669"/>
    <property type="project" value="InterPro"/>
</dbReference>
<accession>A0A9P3LF66</accession>
<evidence type="ECO:0000259" key="1">
    <source>
        <dbReference type="Pfam" id="PF09830"/>
    </source>
</evidence>
<dbReference type="PANTHER" id="PTHR38420:SF1">
    <property type="entry name" value="PUTATIVE (AFU_ORTHOLOGUE AFUA_5G14690)-RELATED"/>
    <property type="match status" value="1"/>
</dbReference>
<dbReference type="GO" id="GO:0003877">
    <property type="term" value="F:ATP:ADP adenylyltransferase activity"/>
    <property type="evidence" value="ECO:0007669"/>
    <property type="project" value="InterPro"/>
</dbReference>
<dbReference type="InterPro" id="IPR009163">
    <property type="entry name" value="Ap4A_phos1/2"/>
</dbReference>
<dbReference type="OrthoDB" id="10267950at2759"/>
<feature type="domain" description="Ap4A phosphorylase 1/2 N-terminal" evidence="2">
    <location>
        <begin position="115"/>
        <end position="289"/>
    </location>
</feature>
<dbReference type="AlphaFoldDB" id="A0A9P3LF66"/>
<dbReference type="InterPro" id="IPR019200">
    <property type="entry name" value="ATP_adenylylTrfase_C"/>
</dbReference>
<evidence type="ECO:0000313" key="4">
    <source>
        <dbReference type="Proteomes" id="UP000703269"/>
    </source>
</evidence>
<proteinExistence type="predicted"/>
<comment type="caution">
    <text evidence="3">The sequence shown here is derived from an EMBL/GenBank/DDBJ whole genome shotgun (WGS) entry which is preliminary data.</text>
</comment>
<dbReference type="InterPro" id="IPR036265">
    <property type="entry name" value="HIT-like_sf"/>
</dbReference>
<dbReference type="PANTHER" id="PTHR38420">
    <property type="entry name" value="AP-4-A PHOSPHORYLASE II"/>
    <property type="match status" value="1"/>
</dbReference>
<dbReference type="Pfam" id="PF19327">
    <property type="entry name" value="Ap4A_phos_N"/>
    <property type="match status" value="1"/>
</dbReference>
<protein>
    <submittedName>
        <fullName evidence="3">ATP adenylyltransferase-like protein</fullName>
    </submittedName>
</protein>
<dbReference type="EMBL" id="BPQB01000025">
    <property type="protein sequence ID" value="GJE92278.1"/>
    <property type="molecule type" value="Genomic_DNA"/>
</dbReference>
<name>A0A9P3LF66_9APHY</name>
<gene>
    <name evidence="3" type="ORF">PsYK624_084320</name>
</gene>
<dbReference type="SUPFAM" id="SSF54197">
    <property type="entry name" value="HIT-like"/>
    <property type="match status" value="1"/>
</dbReference>
<dbReference type="InterPro" id="IPR043171">
    <property type="entry name" value="Ap4A_phos1/2-like"/>
</dbReference>
<organism evidence="3 4">
    <name type="scientific">Phanerochaete sordida</name>
    <dbReference type="NCBI Taxonomy" id="48140"/>
    <lineage>
        <taxon>Eukaryota</taxon>
        <taxon>Fungi</taxon>
        <taxon>Dikarya</taxon>
        <taxon>Basidiomycota</taxon>
        <taxon>Agaricomycotina</taxon>
        <taxon>Agaricomycetes</taxon>
        <taxon>Polyporales</taxon>
        <taxon>Phanerochaetaceae</taxon>
        <taxon>Phanerochaete</taxon>
    </lineage>
</organism>
<evidence type="ECO:0000313" key="3">
    <source>
        <dbReference type="EMBL" id="GJE92278.1"/>
    </source>
</evidence>
<sequence length="452" mass="50084">MLVAFGHFRRASGDALFRHNHSSSITGSSPACTSRAIHDRVITSHASPPSFTRLTDIALHVAHTRIPTWKPSAPRPTLSYRQLHISSALTSPASRTRPQIYVARHPLLKMPETAAQIIAKLPERFEKANAEGDLLFFPSTIHTHEEHGVEWEIRLCPALQHKPHLPTPHFDAGADERRSALGLEGRTFDPFTPPYVPNLHLGDLKDEVDGDEYVVLFNKYSVVRHHILLVTKDFHSQTAPLMPPDLVQAYQLLIAAQKAGKKYFAFYNCGDLSGASQPHKHLQLIPVDADGPPVEKLARKANIEVQDRPFSLHSLPYANHIRRFPPSLPNASRDELETQLQRAFMDLLDLALSTFRRDPPAAVNGAAGKSTLSYNVVLTLEHMHVVPRKAETYTLPATGDQLSINSMGFAGCLLVKSEAEFDVVVKEGVGKILGGVACKSIHEQQCDDVFQL</sequence>
<dbReference type="GO" id="GO:0005524">
    <property type="term" value="F:ATP binding"/>
    <property type="evidence" value="ECO:0007669"/>
    <property type="project" value="InterPro"/>
</dbReference>
<keyword evidence="4" id="KW-1185">Reference proteome</keyword>
<dbReference type="Proteomes" id="UP000703269">
    <property type="component" value="Unassembled WGS sequence"/>
</dbReference>
<keyword evidence="3" id="KW-0548">Nucleotidyltransferase</keyword>
<dbReference type="Pfam" id="PF09830">
    <property type="entry name" value="ATP_transf"/>
    <property type="match status" value="1"/>
</dbReference>